<dbReference type="GO" id="GO:0005524">
    <property type="term" value="F:ATP binding"/>
    <property type="evidence" value="ECO:0007669"/>
    <property type="project" value="UniProtKB-KW"/>
</dbReference>
<dbReference type="PANTHER" id="PTHR30258:SF2">
    <property type="entry name" value="COMG OPERON PROTEIN 1"/>
    <property type="match status" value="1"/>
</dbReference>
<accession>A0A953T478</accession>
<dbReference type="GO" id="GO:0005886">
    <property type="term" value="C:plasma membrane"/>
    <property type="evidence" value="ECO:0007669"/>
    <property type="project" value="TreeGrafter"/>
</dbReference>
<dbReference type="Gene3D" id="3.30.450.90">
    <property type="match status" value="1"/>
</dbReference>
<gene>
    <name evidence="5" type="primary">tadA</name>
    <name evidence="5" type="ORF">KZZ10_02510</name>
</gene>
<proteinExistence type="inferred from homology"/>
<sequence length="571" mass="62740">MIGDNAVWTQRVYQELSSRSALRALKPSFVKTLIDEFDVAALQNRMYPVCFEDNSVGVFVLEAYRNEDQIQALFDLLEARRRRLIRPSLYVLPPALFLAVAQGDGLQPRVVREPSSREQLSGALSAVMTEIIEWAVSVRASDIHLNVQRLSSESSIWFTIAGRYVCPDRYAHIPTATMLDMLSVTWMEVQGGNGAVFDPSIEQEGRFVRVCSGQRHVIRWASLATDAGPSVCLRLLRLDSDASTPALSDLGYLPTQVSALEQACVTQGGAIILAGTVGSGKSTTIASLLHAIPAYRKVITLEDPVECTISNALQNTVTRSVHGDDSSVFDRKLKVIKRAAMNDLLIGEIRDQASGRAFVDLAATGVSLYTTVHAGSALLIPERLCSSFIGIPRDFLSAPGVLKLLVYQVLLRKLCTECALDFEQFLSGGGLACAGHMQRSKSWWIRWSGSVERLFGISASSLRFCNAAGCRQCQSDVPFMSGTVGRTVVAEMLSTTQDTKLFSLLHRGDQTQMHRWFRTRPKTLLTDPDMQGKSALECALYKMSTGQIDPREVEANFGVFLCRVSSESSHA</sequence>
<dbReference type="InterPro" id="IPR027417">
    <property type="entry name" value="P-loop_NTPase"/>
</dbReference>
<name>A0A953T478_9BURK</name>
<evidence type="ECO:0000256" key="1">
    <source>
        <dbReference type="ARBA" id="ARBA00006611"/>
    </source>
</evidence>
<keyword evidence="3" id="KW-0067">ATP-binding</keyword>
<dbReference type="Pfam" id="PF00437">
    <property type="entry name" value="T2SSE"/>
    <property type="match status" value="1"/>
</dbReference>
<dbReference type="GO" id="GO:0016887">
    <property type="term" value="F:ATP hydrolysis activity"/>
    <property type="evidence" value="ECO:0007669"/>
    <property type="project" value="TreeGrafter"/>
</dbReference>
<dbReference type="Gene3D" id="3.40.50.300">
    <property type="entry name" value="P-loop containing nucleotide triphosphate hydrolases"/>
    <property type="match status" value="1"/>
</dbReference>
<evidence type="ECO:0000313" key="6">
    <source>
        <dbReference type="Proteomes" id="UP000739565"/>
    </source>
</evidence>
<evidence type="ECO:0000256" key="2">
    <source>
        <dbReference type="ARBA" id="ARBA00022741"/>
    </source>
</evidence>
<comment type="similarity">
    <text evidence="1">Belongs to the GSP E family.</text>
</comment>
<dbReference type="Proteomes" id="UP000739565">
    <property type="component" value="Unassembled WGS sequence"/>
</dbReference>
<dbReference type="SUPFAM" id="SSF52540">
    <property type="entry name" value="P-loop containing nucleoside triphosphate hydrolases"/>
    <property type="match status" value="1"/>
</dbReference>
<dbReference type="EMBL" id="JAHXRI010000004">
    <property type="protein sequence ID" value="MBZ1349507.1"/>
    <property type="molecule type" value="Genomic_DNA"/>
</dbReference>
<dbReference type="PANTHER" id="PTHR30258">
    <property type="entry name" value="TYPE II SECRETION SYSTEM PROTEIN GSPE-RELATED"/>
    <property type="match status" value="1"/>
</dbReference>
<organism evidence="5 6">
    <name type="scientific">Zwartia hollandica</name>
    <dbReference type="NCBI Taxonomy" id="324606"/>
    <lineage>
        <taxon>Bacteria</taxon>
        <taxon>Pseudomonadati</taxon>
        <taxon>Pseudomonadota</taxon>
        <taxon>Betaproteobacteria</taxon>
        <taxon>Burkholderiales</taxon>
        <taxon>Alcaligenaceae</taxon>
        <taxon>Zwartia</taxon>
    </lineage>
</organism>
<feature type="domain" description="Bacterial type II secretion system protein E" evidence="4">
    <location>
        <begin position="123"/>
        <end position="523"/>
    </location>
</feature>
<keyword evidence="6" id="KW-1185">Reference proteome</keyword>
<comment type="caution">
    <text evidence="5">The sequence shown here is derived from an EMBL/GenBank/DDBJ whole genome shotgun (WGS) entry which is preliminary data.</text>
</comment>
<dbReference type="AlphaFoldDB" id="A0A953T478"/>
<evidence type="ECO:0000313" key="5">
    <source>
        <dbReference type="EMBL" id="MBZ1349507.1"/>
    </source>
</evidence>
<keyword evidence="2" id="KW-0547">Nucleotide-binding</keyword>
<reference evidence="5" key="1">
    <citation type="submission" date="2021-07" db="EMBL/GenBank/DDBJ databases">
        <title>New genus and species of the family Alcaligenaceae.</title>
        <authorList>
            <person name="Hahn M.W."/>
        </authorList>
    </citation>
    <scope>NUCLEOTIDE SEQUENCE</scope>
    <source>
        <strain evidence="5">LF4-65</strain>
    </source>
</reference>
<evidence type="ECO:0000256" key="3">
    <source>
        <dbReference type="ARBA" id="ARBA00022840"/>
    </source>
</evidence>
<protein>
    <submittedName>
        <fullName evidence="5">Flp pilus assembly complex ATPase component TadA</fullName>
    </submittedName>
</protein>
<evidence type="ECO:0000259" key="4">
    <source>
        <dbReference type="Pfam" id="PF00437"/>
    </source>
</evidence>
<dbReference type="InterPro" id="IPR001482">
    <property type="entry name" value="T2SS/T4SS_dom"/>
</dbReference>
<dbReference type="RefSeq" id="WP_259659928.1">
    <property type="nucleotide sequence ID" value="NZ_JAHXRI010000004.1"/>
</dbReference>